<evidence type="ECO:0008006" key="4">
    <source>
        <dbReference type="Google" id="ProtNLM"/>
    </source>
</evidence>
<protein>
    <recommendedName>
        <fullName evidence="4">Lipoprotein</fullName>
    </recommendedName>
</protein>
<organism evidence="2 3">
    <name type="scientific">Polynucleobacter arcticus</name>
    <dbReference type="NCBI Taxonomy" id="1743165"/>
    <lineage>
        <taxon>Bacteria</taxon>
        <taxon>Pseudomonadati</taxon>
        <taxon>Pseudomonadota</taxon>
        <taxon>Betaproteobacteria</taxon>
        <taxon>Burkholderiales</taxon>
        <taxon>Burkholderiaceae</taxon>
        <taxon>Polynucleobacter</taxon>
    </lineage>
</organism>
<dbReference type="AlphaFoldDB" id="A0A6M9PKD1"/>
<proteinExistence type="predicted"/>
<evidence type="ECO:0000313" key="3">
    <source>
        <dbReference type="Proteomes" id="UP000501090"/>
    </source>
</evidence>
<evidence type="ECO:0000256" key="1">
    <source>
        <dbReference type="SAM" id="SignalP"/>
    </source>
</evidence>
<dbReference type="KEGG" id="pard:DN92_07250"/>
<dbReference type="PROSITE" id="PS51257">
    <property type="entry name" value="PROKAR_LIPOPROTEIN"/>
    <property type="match status" value="1"/>
</dbReference>
<accession>A0A6M9PKD1</accession>
<feature type="signal peptide" evidence="1">
    <location>
        <begin position="1"/>
        <end position="26"/>
    </location>
</feature>
<name>A0A6M9PKD1_9BURK</name>
<evidence type="ECO:0000313" key="2">
    <source>
        <dbReference type="EMBL" id="QKM60841.1"/>
    </source>
</evidence>
<gene>
    <name evidence="2" type="ORF">DN92_07250</name>
</gene>
<dbReference type="RefSeq" id="WP_173960602.1">
    <property type="nucleotide sequence ID" value="NZ_CBCSCC010000008.1"/>
</dbReference>
<keyword evidence="3" id="KW-1185">Reference proteome</keyword>
<keyword evidence="1" id="KW-0732">Signal</keyword>
<sequence>MITIIKNKTLKTLALCCALGVNFALSGCGAGDSVQAQSNPSTLATKDLSAFVNTFWYVPQAYTLAYSYSSSTNPKTTAVSDQTIWHFTSANGGYLLGCSFTSTNNGASWTSATIVGSVTANNTVSLGFFGGLVTVGSGILTSSSGQPAFLMQMSSGIASTGLTHWAYMLPITSSDPSWSSLPATNNVSVPTATASGC</sequence>
<dbReference type="EMBL" id="CP028940">
    <property type="protein sequence ID" value="QKM60841.1"/>
    <property type="molecule type" value="Genomic_DNA"/>
</dbReference>
<dbReference type="Proteomes" id="UP000501090">
    <property type="component" value="Chromosome"/>
</dbReference>
<feature type="chain" id="PRO_5026876200" description="Lipoprotein" evidence="1">
    <location>
        <begin position="27"/>
        <end position="197"/>
    </location>
</feature>
<reference evidence="2 3" key="1">
    <citation type="submission" date="2018-04" db="EMBL/GenBank/DDBJ databases">
        <title>Polynucleobacter sp. UK-Long2-W17 genome.</title>
        <authorList>
            <person name="Hahn M.W."/>
        </authorList>
    </citation>
    <scope>NUCLEOTIDE SEQUENCE [LARGE SCALE GENOMIC DNA]</scope>
    <source>
        <strain evidence="2 3">UK-Long2-W17</strain>
    </source>
</reference>